<gene>
    <name evidence="4" type="ORF">RDB_LOCUS199405</name>
</gene>
<dbReference type="InterPro" id="IPR011990">
    <property type="entry name" value="TPR-like_helical_dom_sf"/>
</dbReference>
<keyword evidence="1" id="KW-0443">Lipid metabolism</keyword>
<accession>A0A8H3DRN7</accession>
<dbReference type="Pfam" id="PF01734">
    <property type="entry name" value="Patatin"/>
    <property type="match status" value="1"/>
</dbReference>
<protein>
    <recommendedName>
        <fullName evidence="3">PNPLA domain-containing protein</fullName>
    </recommendedName>
</protein>
<feature type="domain" description="PNPLA" evidence="3">
    <location>
        <begin position="1"/>
        <end position="180"/>
    </location>
</feature>
<dbReference type="PRINTS" id="PR00381">
    <property type="entry name" value="KINESINLIGHT"/>
</dbReference>
<dbReference type="InterPro" id="IPR016035">
    <property type="entry name" value="Acyl_Trfase/lysoPLipase"/>
</dbReference>
<dbReference type="SUPFAM" id="SSF52540">
    <property type="entry name" value="P-loop containing nucleoside triphosphate hydrolases"/>
    <property type="match status" value="1"/>
</dbReference>
<dbReference type="SMART" id="SM00028">
    <property type="entry name" value="TPR"/>
    <property type="match status" value="10"/>
</dbReference>
<dbReference type="EMBL" id="CAJMWT010010396">
    <property type="protein sequence ID" value="CAE6541991.1"/>
    <property type="molecule type" value="Genomic_DNA"/>
</dbReference>
<dbReference type="InterPro" id="IPR002641">
    <property type="entry name" value="PNPLA_dom"/>
</dbReference>
<name>A0A8H3DRN7_9AGAM</name>
<dbReference type="GO" id="GO:0046486">
    <property type="term" value="P:glycerolipid metabolic process"/>
    <property type="evidence" value="ECO:0007669"/>
    <property type="project" value="UniProtKB-ARBA"/>
</dbReference>
<dbReference type="InterPro" id="IPR027417">
    <property type="entry name" value="P-loop_NTPase"/>
</dbReference>
<dbReference type="Gene3D" id="3.40.1090.10">
    <property type="entry name" value="Cytosolic phospholipase A2 catalytic domain"/>
    <property type="match status" value="1"/>
</dbReference>
<evidence type="ECO:0000256" key="1">
    <source>
        <dbReference type="ARBA" id="ARBA00023098"/>
    </source>
</evidence>
<organism evidence="4 5">
    <name type="scientific">Rhizoctonia solani</name>
    <dbReference type="NCBI Taxonomy" id="456999"/>
    <lineage>
        <taxon>Eukaryota</taxon>
        <taxon>Fungi</taxon>
        <taxon>Dikarya</taxon>
        <taxon>Basidiomycota</taxon>
        <taxon>Agaricomycotina</taxon>
        <taxon>Agaricomycetes</taxon>
        <taxon>Cantharellales</taxon>
        <taxon>Ceratobasidiaceae</taxon>
        <taxon>Rhizoctonia</taxon>
    </lineage>
</organism>
<dbReference type="SUPFAM" id="SSF52151">
    <property type="entry name" value="FabD/lysophospholipase-like"/>
    <property type="match status" value="1"/>
</dbReference>
<dbReference type="PROSITE" id="PS51635">
    <property type="entry name" value="PNPLA"/>
    <property type="match status" value="1"/>
</dbReference>
<dbReference type="Proteomes" id="UP000663843">
    <property type="component" value="Unassembled WGS sequence"/>
</dbReference>
<comment type="caution">
    <text evidence="4">The sequence shown here is derived from an EMBL/GenBank/DDBJ whole genome shotgun (WGS) entry which is preliminary data.</text>
</comment>
<dbReference type="Gene3D" id="3.40.50.300">
    <property type="entry name" value="P-loop containing nucleotide triphosphate hydrolases"/>
    <property type="match status" value="1"/>
</dbReference>
<evidence type="ECO:0000313" key="5">
    <source>
        <dbReference type="Proteomes" id="UP000663843"/>
    </source>
</evidence>
<evidence type="ECO:0000313" key="4">
    <source>
        <dbReference type="EMBL" id="CAE6541991.1"/>
    </source>
</evidence>
<dbReference type="PROSITE" id="PS51257">
    <property type="entry name" value="PROKAR_LIPOPROTEIN"/>
    <property type="match status" value="1"/>
</dbReference>
<dbReference type="PANTHER" id="PTHR46082:SF11">
    <property type="entry name" value="AAA+ ATPASE DOMAIN-CONTAINING PROTEIN-RELATED"/>
    <property type="match status" value="1"/>
</dbReference>
<dbReference type="Gene3D" id="1.25.40.10">
    <property type="entry name" value="Tetratricopeptide repeat domain"/>
    <property type="match status" value="3"/>
</dbReference>
<dbReference type="Pfam" id="PF13424">
    <property type="entry name" value="TPR_12"/>
    <property type="match status" value="2"/>
</dbReference>
<dbReference type="Pfam" id="PF13374">
    <property type="entry name" value="TPR_10"/>
    <property type="match status" value="8"/>
</dbReference>
<dbReference type="Pfam" id="PF00931">
    <property type="entry name" value="NB-ARC"/>
    <property type="match status" value="1"/>
</dbReference>
<dbReference type="SUPFAM" id="SSF48452">
    <property type="entry name" value="TPR-like"/>
    <property type="match status" value="4"/>
</dbReference>
<reference evidence="4" key="1">
    <citation type="submission" date="2021-01" db="EMBL/GenBank/DDBJ databases">
        <authorList>
            <person name="Kaushik A."/>
        </authorList>
    </citation>
    <scope>NUCLEOTIDE SEQUENCE</scope>
    <source>
        <strain evidence="4">AG2-2IIIB</strain>
    </source>
</reference>
<comment type="caution">
    <text evidence="2">Lacks conserved residue(s) required for the propagation of feature annotation.</text>
</comment>
<evidence type="ECO:0000259" key="3">
    <source>
        <dbReference type="PROSITE" id="PS51635"/>
    </source>
</evidence>
<dbReference type="InterPro" id="IPR002182">
    <property type="entry name" value="NB-ARC"/>
</dbReference>
<sequence length="1316" mass="146521">MHRVENASGGKKIHPYEHFDIIAGTGMGGISSCMLGRLQMPVVEAIEKYARFVKEVFTEKKLTGPTMYKSTNLQGALKKIVREATGDEDAMMDDDQENNPCKTVVFAMAKHNLNAGLPVMFRSYVVTTNPGPNCTIREALHATMAQPELFKSIDIIDSSVLQSFVGGELGCSNPLMHVLIEVNRLYPGRQVASIISIGAGHTRTIQVPSPSRWSRTQDVIVMKDMATDSERVAEEMAVRFQDTNNVYFRFNVDQGMQDMKDGSWERLGEATQHAKAYLQKNRIGKHLEGAVHASTERRGAVSAAHAAGQVSGVSGTVGRPTSFKRCPAPTKFYTGRADENKQVIECIIGGKGERRVCVVYGLGGVGKTQLVLNAIEHTRDEWDHIIYVDASSTESIEKALKEFGEAKNIGKAYEDVIRWLESCDEAWLVVFDNADSASTNIRQYIPARGQKGSVVITTRLPDLARLAEGPSAVCHLSGMNQADGVALLMKTVSLGNQCPPGDDMGAAEGLVQASDYELTVPHLTFIPVQDFGCLALAIVHAGAYIAHSPGMTIAKYRSLFLSQRQRMLDEYNNLPAMAKLDERGDTVYTTWKMCYDQLSPESRALLWLIAYLHYDGISEDIFKRAAKSTNPESYPLPLTDLATKAQGQVRQYLSTFLDADGNWDPIKFTRIIADLSSYSLIEFDLKNLTYRVHILVHDWAKSVVEYDSELAVECTATLLSLSVDREEDAESLAYKRQLELHVTSILTRNQNIGGNHIYRFQKVYGDAGHWGRQTELLELLVADFERLLGPDHSYTLDLMGNLALTYHYLARYNEAEKTGVQVVSACKRVLGEDHPDTLKSMGNLAATYSNMGRYNEAKQMEAQTVSACKRVLGEDHPDTLKSMGNLAVTYLNMGRYNEAEQMEIQVVNARKRILGEDHLDTLKSMGNLALIYQSLGRYNEAEQMEVQALSACKRLLGEDHPHTLTLMANLATIHSNMAQYNKAKQTDIEVVNARKRVLGEDHPNTLISMGNLAVTYSGMGRYNEAEQMEVQLVRTRKRILGEDHLDTLTSMSNLAVTYSGMGRYNEAEEMGVQVVNARKQVLGEDHPDTLTSMSNLAATYLGMGRYNEAEQMEIQVVNARKRVLGENHPDTLQSMGNLASTYHHLDRYNEAEQMGVQVVSAYKRVLGEDHPSTLQSMSNLALTYQRLGRYNEAEQIQLQVVNACKRVVGEDHPNTLMSMSNLAVTYLHLGRYTEAVPIGVQVFNTRKQVLGNDHPDTLISMNDLAATYCKLGLWNEARELYQDAISGAQRTLGDQHPHTQVFRKNLTDMEVLKTVP</sequence>
<dbReference type="InterPro" id="IPR053137">
    <property type="entry name" value="NLR-like"/>
</dbReference>
<evidence type="ECO:0000256" key="2">
    <source>
        <dbReference type="PROSITE-ProRule" id="PRU01161"/>
    </source>
</evidence>
<proteinExistence type="predicted"/>
<dbReference type="PANTHER" id="PTHR46082">
    <property type="entry name" value="ATP/GTP-BINDING PROTEIN-RELATED"/>
    <property type="match status" value="1"/>
</dbReference>
<dbReference type="InterPro" id="IPR019734">
    <property type="entry name" value="TPR_rpt"/>
</dbReference>
<dbReference type="GO" id="GO:0043531">
    <property type="term" value="F:ADP binding"/>
    <property type="evidence" value="ECO:0007669"/>
    <property type="project" value="InterPro"/>
</dbReference>